<evidence type="ECO:0000256" key="1">
    <source>
        <dbReference type="ARBA" id="ARBA00009686"/>
    </source>
</evidence>
<dbReference type="CDD" id="cd02988">
    <property type="entry name" value="Phd_like_VIAF"/>
    <property type="match status" value="1"/>
</dbReference>
<evidence type="ECO:0000313" key="3">
    <source>
        <dbReference type="EMBL" id="CAI8020722.1"/>
    </source>
</evidence>
<dbReference type="AlphaFoldDB" id="A0AA35S165"/>
<comment type="caution">
    <text evidence="3">The sequence shown here is derived from an EMBL/GenBank/DDBJ whole genome shotgun (WGS) entry which is preliminary data.</text>
</comment>
<evidence type="ECO:0000259" key="2">
    <source>
        <dbReference type="Pfam" id="PF02114"/>
    </source>
</evidence>
<dbReference type="InterPro" id="IPR024253">
    <property type="entry name" value="Phosducin_thioredoxin-like_dom"/>
</dbReference>
<organism evidence="3 4">
    <name type="scientific">Geodia barretti</name>
    <name type="common">Barrett's horny sponge</name>
    <dbReference type="NCBI Taxonomy" id="519541"/>
    <lineage>
        <taxon>Eukaryota</taxon>
        <taxon>Metazoa</taxon>
        <taxon>Porifera</taxon>
        <taxon>Demospongiae</taxon>
        <taxon>Heteroscleromorpha</taxon>
        <taxon>Tetractinellida</taxon>
        <taxon>Astrophorina</taxon>
        <taxon>Geodiidae</taxon>
        <taxon>Geodia</taxon>
    </lineage>
</organism>
<gene>
    <name evidence="3" type="ORF">GBAR_LOCUS12367</name>
</gene>
<sequence>MQNPNEDTEWNDILRAKGILPPKKEEPTISEDTVVQLVEDAVQQRIGQGSKAIEDMTLDELDEMEDEEDDRVLHQYRQQRMAEILAAQSKAKYGSVREISAVDYVDEVNKAGEGVWVVLHLYKTGIPLCALINQHLYQLAPKFPATKFLKSISTTCIPNYPDRNLPTFLSTTRER</sequence>
<dbReference type="InterPro" id="IPR036249">
    <property type="entry name" value="Thioredoxin-like_sf"/>
</dbReference>
<dbReference type="GO" id="GO:0006457">
    <property type="term" value="P:protein folding"/>
    <property type="evidence" value="ECO:0007669"/>
    <property type="project" value="TreeGrafter"/>
</dbReference>
<dbReference type="PANTHER" id="PTHR45809:SF3">
    <property type="entry name" value="VIRAL IAP-ASSOCIATED FACTOR HOMOLOG"/>
    <property type="match status" value="1"/>
</dbReference>
<dbReference type="Pfam" id="PF02114">
    <property type="entry name" value="Phosducin"/>
    <property type="match status" value="1"/>
</dbReference>
<keyword evidence="4" id="KW-1185">Reference proteome</keyword>
<name>A0AA35S165_GEOBA</name>
<dbReference type="SUPFAM" id="SSF52833">
    <property type="entry name" value="Thioredoxin-like"/>
    <property type="match status" value="1"/>
</dbReference>
<dbReference type="Gene3D" id="3.40.30.10">
    <property type="entry name" value="Glutaredoxin"/>
    <property type="match status" value="1"/>
</dbReference>
<accession>A0AA35S165</accession>
<proteinExistence type="inferred from homology"/>
<dbReference type="EMBL" id="CASHTH010001843">
    <property type="protein sequence ID" value="CAI8020722.1"/>
    <property type="molecule type" value="Genomic_DNA"/>
</dbReference>
<dbReference type="GO" id="GO:0005737">
    <property type="term" value="C:cytoplasm"/>
    <property type="evidence" value="ECO:0007669"/>
    <property type="project" value="TreeGrafter"/>
</dbReference>
<dbReference type="PANTHER" id="PTHR45809">
    <property type="entry name" value="VIRAL IAP-ASSOCIATED FACTOR HOMOLOG"/>
    <property type="match status" value="1"/>
</dbReference>
<comment type="similarity">
    <text evidence="1">Belongs to the phosducin family.</text>
</comment>
<protein>
    <submittedName>
        <fullName evidence="3">Viral IAP-associated factor homolog</fullName>
    </submittedName>
</protein>
<feature type="domain" description="Phosducin" evidence="2">
    <location>
        <begin position="50"/>
        <end position="153"/>
    </location>
</feature>
<reference evidence="3" key="1">
    <citation type="submission" date="2023-03" db="EMBL/GenBank/DDBJ databases">
        <authorList>
            <person name="Steffen K."/>
            <person name="Cardenas P."/>
        </authorList>
    </citation>
    <scope>NUCLEOTIDE SEQUENCE</scope>
</reference>
<dbReference type="InterPro" id="IPR051498">
    <property type="entry name" value="Phosducin-like_chap/apop_reg"/>
</dbReference>
<evidence type="ECO:0000313" key="4">
    <source>
        <dbReference type="Proteomes" id="UP001174909"/>
    </source>
</evidence>
<dbReference type="Proteomes" id="UP001174909">
    <property type="component" value="Unassembled WGS sequence"/>
</dbReference>